<protein>
    <submittedName>
        <fullName evidence="1">Uncharacterized protein</fullName>
    </submittedName>
</protein>
<proteinExistence type="predicted"/>
<dbReference type="Proteomes" id="UP001470230">
    <property type="component" value="Unassembled WGS sequence"/>
</dbReference>
<gene>
    <name evidence="1" type="ORF">M9Y10_017226</name>
</gene>
<keyword evidence="2" id="KW-1185">Reference proteome</keyword>
<comment type="caution">
    <text evidence="1">The sequence shown here is derived from an EMBL/GenBank/DDBJ whole genome shotgun (WGS) entry which is preliminary data.</text>
</comment>
<evidence type="ECO:0000313" key="2">
    <source>
        <dbReference type="Proteomes" id="UP001470230"/>
    </source>
</evidence>
<organism evidence="1 2">
    <name type="scientific">Tritrichomonas musculus</name>
    <dbReference type="NCBI Taxonomy" id="1915356"/>
    <lineage>
        <taxon>Eukaryota</taxon>
        <taxon>Metamonada</taxon>
        <taxon>Parabasalia</taxon>
        <taxon>Tritrichomonadida</taxon>
        <taxon>Tritrichomonadidae</taxon>
        <taxon>Tritrichomonas</taxon>
    </lineage>
</organism>
<evidence type="ECO:0000313" key="1">
    <source>
        <dbReference type="EMBL" id="KAK8853665.1"/>
    </source>
</evidence>
<name>A0ABR2HVR6_9EUKA</name>
<reference evidence="1 2" key="1">
    <citation type="submission" date="2024-04" db="EMBL/GenBank/DDBJ databases">
        <title>Tritrichomonas musculus Genome.</title>
        <authorList>
            <person name="Alves-Ferreira E."/>
            <person name="Grigg M."/>
            <person name="Lorenzi H."/>
            <person name="Galac M."/>
        </authorList>
    </citation>
    <scope>NUCLEOTIDE SEQUENCE [LARGE SCALE GENOMIC DNA]</scope>
    <source>
        <strain evidence="1 2">EAF2021</strain>
    </source>
</reference>
<dbReference type="EMBL" id="JAPFFF010000022">
    <property type="protein sequence ID" value="KAK8853665.1"/>
    <property type="molecule type" value="Genomic_DNA"/>
</dbReference>
<accession>A0ABR2HVR6</accession>
<sequence length="172" mass="19733">MEKVMIDATAVTPYIMVDENGTVERLIDCNKLPENEVRKIIDDEGQFCNFINLHAGYLMQAEFGISIAPLDPKYPQFPIACIQATSGKATLKNVYFIEKLISELRSFVNVIGLATNGDDSYNKYSHEFIDMFIQMFNRIPDMSVVQIINEISVIMHFSDPFHLVKRDRYILL</sequence>